<evidence type="ECO:0000313" key="2">
    <source>
        <dbReference type="EMBL" id="TNN69890.1"/>
    </source>
</evidence>
<protein>
    <submittedName>
        <fullName evidence="2">Uncharacterized protein</fullName>
    </submittedName>
</protein>
<dbReference type="AlphaFoldDB" id="A0A4Z2HWC2"/>
<sequence>MVTQPSPHQDHLSTKANKSNMSTTRISEEDARCHFQDHKASHVVVAESSVGVPTDASLSRFLSLIRVRLPTDPEHADLFS</sequence>
<name>A0A4Z2HWC2_9TELE</name>
<evidence type="ECO:0000256" key="1">
    <source>
        <dbReference type="SAM" id="MobiDB-lite"/>
    </source>
</evidence>
<dbReference type="EMBL" id="SRLO01000170">
    <property type="protein sequence ID" value="TNN69890.1"/>
    <property type="molecule type" value="Genomic_DNA"/>
</dbReference>
<proteinExistence type="predicted"/>
<dbReference type="Proteomes" id="UP000314294">
    <property type="component" value="Unassembled WGS sequence"/>
</dbReference>
<accession>A0A4Z2HWC2</accession>
<reference evidence="2 3" key="1">
    <citation type="submission" date="2019-03" db="EMBL/GenBank/DDBJ databases">
        <title>First draft genome of Liparis tanakae, snailfish: a comprehensive survey of snailfish specific genes.</title>
        <authorList>
            <person name="Kim W."/>
            <person name="Song I."/>
            <person name="Jeong J.-H."/>
            <person name="Kim D."/>
            <person name="Kim S."/>
            <person name="Ryu S."/>
            <person name="Song J.Y."/>
            <person name="Lee S.K."/>
        </authorList>
    </citation>
    <scope>NUCLEOTIDE SEQUENCE [LARGE SCALE GENOMIC DNA]</scope>
    <source>
        <tissue evidence="2">Muscle</tissue>
    </source>
</reference>
<evidence type="ECO:0000313" key="3">
    <source>
        <dbReference type="Proteomes" id="UP000314294"/>
    </source>
</evidence>
<organism evidence="2 3">
    <name type="scientific">Liparis tanakae</name>
    <name type="common">Tanaka's snailfish</name>
    <dbReference type="NCBI Taxonomy" id="230148"/>
    <lineage>
        <taxon>Eukaryota</taxon>
        <taxon>Metazoa</taxon>
        <taxon>Chordata</taxon>
        <taxon>Craniata</taxon>
        <taxon>Vertebrata</taxon>
        <taxon>Euteleostomi</taxon>
        <taxon>Actinopterygii</taxon>
        <taxon>Neopterygii</taxon>
        <taxon>Teleostei</taxon>
        <taxon>Neoteleostei</taxon>
        <taxon>Acanthomorphata</taxon>
        <taxon>Eupercaria</taxon>
        <taxon>Perciformes</taxon>
        <taxon>Cottioidei</taxon>
        <taxon>Cottales</taxon>
        <taxon>Liparidae</taxon>
        <taxon>Liparis</taxon>
    </lineage>
</organism>
<gene>
    <name evidence="2" type="ORF">EYF80_019958</name>
</gene>
<feature type="region of interest" description="Disordered" evidence="1">
    <location>
        <begin position="1"/>
        <end position="29"/>
    </location>
</feature>
<keyword evidence="3" id="KW-1185">Reference proteome</keyword>
<comment type="caution">
    <text evidence="2">The sequence shown here is derived from an EMBL/GenBank/DDBJ whole genome shotgun (WGS) entry which is preliminary data.</text>
</comment>
<feature type="compositionally biased region" description="Polar residues" evidence="1">
    <location>
        <begin position="14"/>
        <end position="25"/>
    </location>
</feature>